<gene>
    <name evidence="7" type="ORF">AELLOGFF_03688</name>
</gene>
<name>A0A5S9PS36_MYCVN</name>
<comment type="similarity">
    <text evidence="1">Belongs to the ATP-dependent AMP-binding enzyme family.</text>
</comment>
<dbReference type="FunFam" id="3.30.300.30:FF:000016">
    <property type="entry name" value="Fatty-acid-CoA ligase FadD26"/>
    <property type="match status" value="1"/>
</dbReference>
<proteinExistence type="inferred from homology"/>
<dbReference type="NCBIfam" id="NF004509">
    <property type="entry name" value="PRK05850.1"/>
    <property type="match status" value="1"/>
</dbReference>
<evidence type="ECO:0000256" key="4">
    <source>
        <dbReference type="ARBA" id="ARBA00023098"/>
    </source>
</evidence>
<dbReference type="InterPro" id="IPR045851">
    <property type="entry name" value="AMP-bd_C_sf"/>
</dbReference>
<organism evidence="7 8">
    <name type="scientific">Mycolicibacterium vanbaalenii</name>
    <name type="common">Mycobacterium vanbaalenii</name>
    <dbReference type="NCBI Taxonomy" id="110539"/>
    <lineage>
        <taxon>Bacteria</taxon>
        <taxon>Bacillati</taxon>
        <taxon>Actinomycetota</taxon>
        <taxon>Actinomycetes</taxon>
        <taxon>Mycobacteriales</taxon>
        <taxon>Mycobacteriaceae</taxon>
        <taxon>Mycolicibacterium</taxon>
    </lineage>
</organism>
<keyword evidence="4" id="KW-0443">Lipid metabolism</keyword>
<dbReference type="Pfam" id="PF23024">
    <property type="entry name" value="AMP-dom_DIP2-like"/>
    <property type="match status" value="1"/>
</dbReference>
<dbReference type="GO" id="GO:0005886">
    <property type="term" value="C:plasma membrane"/>
    <property type="evidence" value="ECO:0007669"/>
    <property type="project" value="TreeGrafter"/>
</dbReference>
<dbReference type="Pfam" id="PF00501">
    <property type="entry name" value="AMP-binding"/>
    <property type="match status" value="1"/>
</dbReference>
<dbReference type="GO" id="GO:0070566">
    <property type="term" value="F:adenylyltransferase activity"/>
    <property type="evidence" value="ECO:0007669"/>
    <property type="project" value="TreeGrafter"/>
</dbReference>
<evidence type="ECO:0000259" key="6">
    <source>
        <dbReference type="Pfam" id="PF23024"/>
    </source>
</evidence>
<dbReference type="RefSeq" id="WP_159229950.1">
    <property type="nucleotide sequence ID" value="NZ_CACSIP010000011.1"/>
</dbReference>
<dbReference type="OrthoDB" id="3671040at2"/>
<dbReference type="FunFam" id="3.40.50.12780:FF:000013">
    <property type="entry name" value="Long-chain-fatty-acid--AMP ligase FadD32"/>
    <property type="match status" value="1"/>
</dbReference>
<dbReference type="GO" id="GO:0006633">
    <property type="term" value="P:fatty acid biosynthetic process"/>
    <property type="evidence" value="ECO:0007669"/>
    <property type="project" value="TreeGrafter"/>
</dbReference>
<evidence type="ECO:0000256" key="2">
    <source>
        <dbReference type="ARBA" id="ARBA00022598"/>
    </source>
</evidence>
<dbReference type="Gene3D" id="3.30.300.30">
    <property type="match status" value="1"/>
</dbReference>
<accession>A0A5S9PS36</accession>
<dbReference type="Gene3D" id="3.40.50.12780">
    <property type="entry name" value="N-terminal domain of ligase-like"/>
    <property type="match status" value="1"/>
</dbReference>
<dbReference type="InterPro" id="IPR042099">
    <property type="entry name" value="ANL_N_sf"/>
</dbReference>
<evidence type="ECO:0000313" key="7">
    <source>
        <dbReference type="EMBL" id="CAA0107139.1"/>
    </source>
</evidence>
<dbReference type="GO" id="GO:0071766">
    <property type="term" value="P:Actinobacterium-type cell wall biogenesis"/>
    <property type="evidence" value="ECO:0007669"/>
    <property type="project" value="UniProtKB-ARBA"/>
</dbReference>
<feature type="domain" description="AMP-binding enzyme C-terminal" evidence="6">
    <location>
        <begin position="474"/>
        <end position="585"/>
    </location>
</feature>
<dbReference type="CDD" id="cd05931">
    <property type="entry name" value="FAAL"/>
    <property type="match status" value="1"/>
</dbReference>
<dbReference type="InterPro" id="IPR025110">
    <property type="entry name" value="AMP-bd_C"/>
</dbReference>
<keyword evidence="8" id="KW-1185">Reference proteome</keyword>
<dbReference type="SUPFAM" id="SSF56801">
    <property type="entry name" value="Acetyl-CoA synthetase-like"/>
    <property type="match status" value="1"/>
</dbReference>
<dbReference type="InterPro" id="IPR000873">
    <property type="entry name" value="AMP-dep_synth/lig_dom"/>
</dbReference>
<dbReference type="AlphaFoldDB" id="A0A5S9PS36"/>
<dbReference type="InterPro" id="IPR040097">
    <property type="entry name" value="FAAL/FAAC"/>
</dbReference>
<keyword evidence="3" id="KW-0276">Fatty acid metabolism</keyword>
<protein>
    <submittedName>
        <fullName evidence="7">Long-chain-fatty-acid--AMP ligase FadD26</fullName>
        <ecNumber evidence="7">6.2.1.-</ecNumber>
    </submittedName>
</protein>
<feature type="domain" description="AMP-dependent synthetase/ligase" evidence="5">
    <location>
        <begin position="13"/>
        <end position="426"/>
    </location>
</feature>
<sequence>MPLLESTIPGLLADRARTQPDDVAYTFIDYDVDPAGFAESLTWGQMYHRVQVVAEGLLRHGSKGDRAAILAPQGLEYIIAFYGAMTAGFIAVPLPVPAMGQLDERVNGALRDCQPVAVLTTSAVVGEIMNYVGAQPGGVAPVVIEVDALDFDSPRDVEVNVGPLPKTAYLQYTSGSTRAPAGVIMTHRNVIANLDQIFTDYMEHRGGVPPQDTTMVSWLPFYHDMGLIQGVFASLLCPPDGPDGSWGRPAVLMSPVAFLQKPARWIQQLALNTHSWSAAPNFAFELSVRRTTDADLEGMDLGGVLGIISGSERIHSQTIRRFNERFAKFNMPDTTVRPSYGLAEATLYVISAPSGHTPATVRFDYEKLSAGHAKRCGVEGGSELVSYGAPRSSTVRIVDPETRLENPDGRIGEIWVHGEQVATGYWRNPQATERTFGGEIVDPSPGTPQNTWLRTGDLGVMSEGEMFIIGRIKDLLIVDGRNHYPDDIEATIQEITGGRVAAISILDDTSEQLVAVVEMKKRGNSEDEALDTLRAVKREVTSAIKKSHSVRVSDLVLVAPGSIPITTSGKIRRSACVDRYRQDEFSRLDVTT</sequence>
<reference evidence="7 8" key="1">
    <citation type="submission" date="2019-11" db="EMBL/GenBank/DDBJ databases">
        <authorList>
            <person name="Holert J."/>
        </authorList>
    </citation>
    <scope>NUCLEOTIDE SEQUENCE [LARGE SCALE GENOMIC DNA]</scope>
    <source>
        <strain evidence="7">BC8_1</strain>
    </source>
</reference>
<evidence type="ECO:0000256" key="1">
    <source>
        <dbReference type="ARBA" id="ARBA00006432"/>
    </source>
</evidence>
<dbReference type="Proteomes" id="UP000430146">
    <property type="component" value="Unassembled WGS sequence"/>
</dbReference>
<dbReference type="GO" id="GO:0016874">
    <property type="term" value="F:ligase activity"/>
    <property type="evidence" value="ECO:0007669"/>
    <property type="project" value="UniProtKB-KW"/>
</dbReference>
<evidence type="ECO:0000256" key="3">
    <source>
        <dbReference type="ARBA" id="ARBA00022832"/>
    </source>
</evidence>
<dbReference type="EMBL" id="CACSIP010000011">
    <property type="protein sequence ID" value="CAA0107139.1"/>
    <property type="molecule type" value="Genomic_DNA"/>
</dbReference>
<dbReference type="PANTHER" id="PTHR22754:SF32">
    <property type="entry name" value="DISCO-INTERACTING PROTEIN 2"/>
    <property type="match status" value="1"/>
</dbReference>
<evidence type="ECO:0000313" key="8">
    <source>
        <dbReference type="Proteomes" id="UP000430146"/>
    </source>
</evidence>
<dbReference type="EC" id="6.2.1.-" evidence="7"/>
<keyword evidence="2 7" id="KW-0436">Ligase</keyword>
<evidence type="ECO:0000259" key="5">
    <source>
        <dbReference type="Pfam" id="PF00501"/>
    </source>
</evidence>
<dbReference type="PANTHER" id="PTHR22754">
    <property type="entry name" value="DISCO-INTERACTING PROTEIN 2 DIP2 -RELATED"/>
    <property type="match status" value="1"/>
</dbReference>